<feature type="non-terminal residue" evidence="2">
    <location>
        <position position="1"/>
    </location>
</feature>
<feature type="region of interest" description="Disordered" evidence="1">
    <location>
        <begin position="1"/>
        <end position="37"/>
    </location>
</feature>
<name>A0A9X9LHW2_GULGU</name>
<accession>A0A9X9LHW2</accession>
<comment type="caution">
    <text evidence="2">The sequence shown here is derived from an EMBL/GenBank/DDBJ whole genome shotgun (WGS) entry which is preliminary data.</text>
</comment>
<dbReference type="EMBL" id="CYRY02004124">
    <property type="protein sequence ID" value="VCW68647.1"/>
    <property type="molecule type" value="Genomic_DNA"/>
</dbReference>
<reference evidence="2 3" key="1">
    <citation type="submission" date="2018-10" db="EMBL/GenBank/DDBJ databases">
        <authorList>
            <person name="Ekblom R."/>
            <person name="Jareborg N."/>
        </authorList>
    </citation>
    <scope>NUCLEOTIDE SEQUENCE [LARGE SCALE GENOMIC DNA]</scope>
    <source>
        <tissue evidence="2">Muscle</tissue>
    </source>
</reference>
<dbReference type="AlphaFoldDB" id="A0A9X9LHW2"/>
<feature type="compositionally biased region" description="Basic and acidic residues" evidence="1">
    <location>
        <begin position="136"/>
        <end position="145"/>
    </location>
</feature>
<sequence length="145" mass="16710">KPAPAKVETKSKKASEKNKSSNKKVQIKGKGEQRENRLKWLTKNEKESYLHKMEKLKMRRIRPQMKQEKKKPSWIGIIHIPCLITGPGIPSSTIQRNIYFKIFTYLRERENMCTCLSGGGTEGENLQADSPLSKESLWRDGSHDL</sequence>
<evidence type="ECO:0000313" key="3">
    <source>
        <dbReference type="Proteomes" id="UP000269945"/>
    </source>
</evidence>
<proteinExistence type="predicted"/>
<feature type="compositionally biased region" description="Basic and acidic residues" evidence="1">
    <location>
        <begin position="7"/>
        <end position="19"/>
    </location>
</feature>
<keyword evidence="3" id="KW-1185">Reference proteome</keyword>
<protein>
    <submittedName>
        <fullName evidence="2">Uncharacterized protein</fullName>
    </submittedName>
</protein>
<evidence type="ECO:0000256" key="1">
    <source>
        <dbReference type="SAM" id="MobiDB-lite"/>
    </source>
</evidence>
<gene>
    <name evidence="2" type="ORF">BN2614_LOCUS1</name>
</gene>
<feature type="region of interest" description="Disordered" evidence="1">
    <location>
        <begin position="120"/>
        <end position="145"/>
    </location>
</feature>
<evidence type="ECO:0000313" key="2">
    <source>
        <dbReference type="EMBL" id="VCW68647.1"/>
    </source>
</evidence>
<dbReference type="Proteomes" id="UP000269945">
    <property type="component" value="Unassembled WGS sequence"/>
</dbReference>
<organism evidence="2 3">
    <name type="scientific">Gulo gulo</name>
    <name type="common">Wolverine</name>
    <name type="synonym">Gluton</name>
    <dbReference type="NCBI Taxonomy" id="48420"/>
    <lineage>
        <taxon>Eukaryota</taxon>
        <taxon>Metazoa</taxon>
        <taxon>Chordata</taxon>
        <taxon>Craniata</taxon>
        <taxon>Vertebrata</taxon>
        <taxon>Euteleostomi</taxon>
        <taxon>Mammalia</taxon>
        <taxon>Eutheria</taxon>
        <taxon>Laurasiatheria</taxon>
        <taxon>Carnivora</taxon>
        <taxon>Caniformia</taxon>
        <taxon>Musteloidea</taxon>
        <taxon>Mustelidae</taxon>
        <taxon>Guloninae</taxon>
        <taxon>Gulo</taxon>
    </lineage>
</organism>